<evidence type="ECO:0000256" key="4">
    <source>
        <dbReference type="SAM" id="Coils"/>
    </source>
</evidence>
<organism evidence="6 7">
    <name type="scientific">Parastrongyloides trichosuri</name>
    <name type="common">Possum-specific nematode worm</name>
    <dbReference type="NCBI Taxonomy" id="131310"/>
    <lineage>
        <taxon>Eukaryota</taxon>
        <taxon>Metazoa</taxon>
        <taxon>Ecdysozoa</taxon>
        <taxon>Nematoda</taxon>
        <taxon>Chromadorea</taxon>
        <taxon>Rhabditida</taxon>
        <taxon>Tylenchina</taxon>
        <taxon>Panagrolaimomorpha</taxon>
        <taxon>Strongyloidoidea</taxon>
        <taxon>Strongyloididae</taxon>
        <taxon>Parastrongyloides</taxon>
    </lineage>
</organism>
<dbReference type="Pfam" id="PF13639">
    <property type="entry name" value="zf-RING_2"/>
    <property type="match status" value="1"/>
</dbReference>
<dbReference type="AlphaFoldDB" id="A0A0N4ZNV8"/>
<keyword evidence="6" id="KW-1185">Reference proteome</keyword>
<keyword evidence="4" id="KW-0175">Coiled coil</keyword>
<dbReference type="SUPFAM" id="SSF57850">
    <property type="entry name" value="RING/U-box"/>
    <property type="match status" value="1"/>
</dbReference>
<proteinExistence type="predicted"/>
<evidence type="ECO:0000256" key="2">
    <source>
        <dbReference type="ARBA" id="ARBA00022833"/>
    </source>
</evidence>
<evidence type="ECO:0000313" key="6">
    <source>
        <dbReference type="Proteomes" id="UP000038045"/>
    </source>
</evidence>
<evidence type="ECO:0000256" key="1">
    <source>
        <dbReference type="ARBA" id="ARBA00022771"/>
    </source>
</evidence>
<dbReference type="STRING" id="131310.A0A0N4ZNV8"/>
<keyword evidence="2" id="KW-0862">Zinc</keyword>
<dbReference type="CDD" id="cd16448">
    <property type="entry name" value="RING-H2"/>
    <property type="match status" value="1"/>
</dbReference>
<dbReference type="InterPro" id="IPR001841">
    <property type="entry name" value="Znf_RING"/>
</dbReference>
<evidence type="ECO:0000256" key="3">
    <source>
        <dbReference type="PROSITE-ProRule" id="PRU00175"/>
    </source>
</evidence>
<name>A0A0N4ZNV8_PARTI</name>
<keyword evidence="1 3" id="KW-0863">Zinc-finger</keyword>
<dbReference type="GO" id="GO:0008270">
    <property type="term" value="F:zinc ion binding"/>
    <property type="evidence" value="ECO:0007669"/>
    <property type="project" value="UniProtKB-KW"/>
</dbReference>
<accession>A0A0N4ZNV8</accession>
<feature type="domain" description="RING-type" evidence="5">
    <location>
        <begin position="14"/>
        <end position="53"/>
    </location>
</feature>
<dbReference type="InterPro" id="IPR013083">
    <property type="entry name" value="Znf_RING/FYVE/PHD"/>
</dbReference>
<feature type="coiled-coil region" evidence="4">
    <location>
        <begin position="119"/>
        <end position="215"/>
    </location>
</feature>
<keyword evidence="1 3" id="KW-0479">Metal-binding</keyword>
<dbReference type="Proteomes" id="UP000038045">
    <property type="component" value="Unplaced"/>
</dbReference>
<evidence type="ECO:0000259" key="5">
    <source>
        <dbReference type="PROSITE" id="PS50089"/>
    </source>
</evidence>
<sequence length="290" mass="34553">MSSSPPPIFNCQLICYQDFTEKDLCVNINCGHLLHYVCMKRWLNISHSCPKCSIPTYPDEIIKVYYDETLNNMFSNYYRGKYEKLKEKVDSDLKIDDSTNIKDNKNSCIKDDTTNEEKILNQERTIKNLIKKQENLQERIIQLTDDRARQLFCVSNQLSRLINIESLKRKISNQRTEINNLKSIKEMLEIQNNELLDEINEMSNQESRIITLENKVYNQRNNIKFLIAKNKKLRYELDNKTVILNATHERSQNIEDNLLECIEMKDIKIDNQRKEILALRRKLNTFQYRE</sequence>
<dbReference type="WBParaSite" id="PTRK_0001022100.1">
    <property type="protein sequence ID" value="PTRK_0001022100.1"/>
    <property type="gene ID" value="PTRK_0001022100"/>
</dbReference>
<reference evidence="7" key="1">
    <citation type="submission" date="2017-02" db="UniProtKB">
        <authorList>
            <consortium name="WormBaseParasite"/>
        </authorList>
    </citation>
    <scope>IDENTIFICATION</scope>
</reference>
<dbReference type="PROSITE" id="PS50089">
    <property type="entry name" value="ZF_RING_2"/>
    <property type="match status" value="1"/>
</dbReference>
<protein>
    <submittedName>
        <fullName evidence="7">RING-type domain-containing protein</fullName>
    </submittedName>
</protein>
<evidence type="ECO:0000313" key="7">
    <source>
        <dbReference type="WBParaSite" id="PTRK_0001022100.1"/>
    </source>
</evidence>
<dbReference type="Gene3D" id="3.30.40.10">
    <property type="entry name" value="Zinc/RING finger domain, C3HC4 (zinc finger)"/>
    <property type="match status" value="1"/>
</dbReference>